<sequence length="254" mass="27805">MTIEPVNNIEPSNRSWLIGSGDDCDVVIDHPKVSKHHCQLTRTGDRLSIQDVNSENGTWIDGVPYVGPKPIRRGSSIMLGETVEMLWPVDLIEFKSVIAIGRSQDNDVVLDKPNVSGRHARLIDDGTALWIEDCGSTNGVALNRPDNLVRHHRVVSGDAIYLGSTRITIDRILQVGLACESVNGQEFADRLAEKMLTTTLVSDAERARQRKFRSALMTCVAIGSILFGAACAVYFAKLTEPAGKSSERVPNAVR</sequence>
<dbReference type="RefSeq" id="WP_145288669.1">
    <property type="nucleotide sequence ID" value="NZ_CP036318.1"/>
</dbReference>
<dbReference type="SMART" id="SM00240">
    <property type="entry name" value="FHA"/>
    <property type="match status" value="2"/>
</dbReference>
<protein>
    <submittedName>
        <fullName evidence="3">FHA domain-containing protein FhaB</fullName>
    </submittedName>
</protein>
<dbReference type="AlphaFoldDB" id="A0A518IZ51"/>
<keyword evidence="4" id="KW-1185">Reference proteome</keyword>
<evidence type="ECO:0000259" key="2">
    <source>
        <dbReference type="PROSITE" id="PS50006"/>
    </source>
</evidence>
<dbReference type="Proteomes" id="UP000316770">
    <property type="component" value="Chromosome"/>
</dbReference>
<gene>
    <name evidence="3" type="primary">fhaB</name>
    <name evidence="3" type="ORF">Mal33_43840</name>
</gene>
<dbReference type="Pfam" id="PF00498">
    <property type="entry name" value="FHA"/>
    <property type="match status" value="2"/>
</dbReference>
<organism evidence="3 4">
    <name type="scientific">Rosistilla oblonga</name>
    <dbReference type="NCBI Taxonomy" id="2527990"/>
    <lineage>
        <taxon>Bacteria</taxon>
        <taxon>Pseudomonadati</taxon>
        <taxon>Planctomycetota</taxon>
        <taxon>Planctomycetia</taxon>
        <taxon>Pirellulales</taxon>
        <taxon>Pirellulaceae</taxon>
        <taxon>Rosistilla</taxon>
    </lineage>
</organism>
<keyword evidence="1" id="KW-0472">Membrane</keyword>
<feature type="domain" description="FHA" evidence="2">
    <location>
        <begin position="16"/>
        <end position="65"/>
    </location>
</feature>
<name>A0A518IZ51_9BACT</name>
<dbReference type="InterPro" id="IPR000253">
    <property type="entry name" value="FHA_dom"/>
</dbReference>
<dbReference type="PANTHER" id="PTHR23308">
    <property type="entry name" value="NUCLEAR INHIBITOR OF PROTEIN PHOSPHATASE-1"/>
    <property type="match status" value="1"/>
</dbReference>
<dbReference type="Gene3D" id="2.60.200.20">
    <property type="match status" value="2"/>
</dbReference>
<dbReference type="SUPFAM" id="SSF49879">
    <property type="entry name" value="SMAD/FHA domain"/>
    <property type="match status" value="2"/>
</dbReference>
<accession>A0A518IZ51</accession>
<dbReference type="CDD" id="cd00060">
    <property type="entry name" value="FHA"/>
    <property type="match status" value="2"/>
</dbReference>
<evidence type="ECO:0000313" key="4">
    <source>
        <dbReference type="Proteomes" id="UP000316770"/>
    </source>
</evidence>
<dbReference type="InterPro" id="IPR008984">
    <property type="entry name" value="SMAD_FHA_dom_sf"/>
</dbReference>
<keyword evidence="1" id="KW-0812">Transmembrane</keyword>
<dbReference type="PROSITE" id="PS50006">
    <property type="entry name" value="FHA_DOMAIN"/>
    <property type="match status" value="2"/>
</dbReference>
<keyword evidence="1" id="KW-1133">Transmembrane helix</keyword>
<dbReference type="InterPro" id="IPR050923">
    <property type="entry name" value="Cell_Proc_Reg/RNA_Proc"/>
</dbReference>
<evidence type="ECO:0000256" key="1">
    <source>
        <dbReference type="SAM" id="Phobius"/>
    </source>
</evidence>
<reference evidence="3 4" key="1">
    <citation type="submission" date="2019-02" db="EMBL/GenBank/DDBJ databases">
        <title>Deep-cultivation of Planctomycetes and their phenomic and genomic characterization uncovers novel biology.</title>
        <authorList>
            <person name="Wiegand S."/>
            <person name="Jogler M."/>
            <person name="Boedeker C."/>
            <person name="Pinto D."/>
            <person name="Vollmers J."/>
            <person name="Rivas-Marin E."/>
            <person name="Kohn T."/>
            <person name="Peeters S.H."/>
            <person name="Heuer A."/>
            <person name="Rast P."/>
            <person name="Oberbeckmann S."/>
            <person name="Bunk B."/>
            <person name="Jeske O."/>
            <person name="Meyerdierks A."/>
            <person name="Storesund J.E."/>
            <person name="Kallscheuer N."/>
            <person name="Luecker S."/>
            <person name="Lage O.M."/>
            <person name="Pohl T."/>
            <person name="Merkel B.J."/>
            <person name="Hornburger P."/>
            <person name="Mueller R.-W."/>
            <person name="Bruemmer F."/>
            <person name="Labrenz M."/>
            <person name="Spormann A.M."/>
            <person name="Op den Camp H."/>
            <person name="Overmann J."/>
            <person name="Amann R."/>
            <person name="Jetten M.S.M."/>
            <person name="Mascher T."/>
            <person name="Medema M.H."/>
            <person name="Devos D.P."/>
            <person name="Kaster A.-K."/>
            <person name="Ovreas L."/>
            <person name="Rohde M."/>
            <person name="Galperin M.Y."/>
            <person name="Jogler C."/>
        </authorList>
    </citation>
    <scope>NUCLEOTIDE SEQUENCE [LARGE SCALE GENOMIC DNA]</scope>
    <source>
        <strain evidence="3 4">Mal33</strain>
    </source>
</reference>
<evidence type="ECO:0000313" key="3">
    <source>
        <dbReference type="EMBL" id="QDV58366.1"/>
    </source>
</evidence>
<proteinExistence type="predicted"/>
<dbReference type="EMBL" id="CP036318">
    <property type="protein sequence ID" value="QDV58366.1"/>
    <property type="molecule type" value="Genomic_DNA"/>
</dbReference>
<feature type="transmembrane region" description="Helical" evidence="1">
    <location>
        <begin position="215"/>
        <end position="236"/>
    </location>
</feature>
<feature type="domain" description="FHA" evidence="2">
    <location>
        <begin position="98"/>
        <end position="143"/>
    </location>
</feature>